<evidence type="ECO:0000256" key="11">
    <source>
        <dbReference type="ARBA" id="ARBA00022741"/>
    </source>
</evidence>
<keyword evidence="8" id="KW-0288">FMN</keyword>
<dbReference type="InterPro" id="IPR023468">
    <property type="entry name" value="Riboflavin_kinase"/>
</dbReference>
<evidence type="ECO:0000256" key="8">
    <source>
        <dbReference type="ARBA" id="ARBA00022643"/>
    </source>
</evidence>
<dbReference type="GO" id="GO:0009398">
    <property type="term" value="P:FMN biosynthetic process"/>
    <property type="evidence" value="ECO:0007669"/>
    <property type="project" value="UniProtKB-UniPathway"/>
</dbReference>
<dbReference type="GO" id="GO:0009231">
    <property type="term" value="P:riboflavin biosynthetic process"/>
    <property type="evidence" value="ECO:0007669"/>
    <property type="project" value="InterPro"/>
</dbReference>
<dbReference type="EC" id="2.7.1.26" evidence="4"/>
<dbReference type="SUPFAM" id="SSF52374">
    <property type="entry name" value="Nucleotidylyl transferase"/>
    <property type="match status" value="1"/>
</dbReference>
<reference evidence="19 20" key="1">
    <citation type="submission" date="2019-08" db="EMBL/GenBank/DDBJ databases">
        <title>In-depth cultivation of the pig gut microbiome towards novel bacterial diversity and tailored functional studies.</title>
        <authorList>
            <person name="Wylensek D."/>
            <person name="Hitch T.C.A."/>
            <person name="Clavel T."/>
        </authorList>
    </citation>
    <scope>NUCLEOTIDE SEQUENCE [LARGE SCALE GENOMIC DNA]</scope>
    <source>
        <strain evidence="19 20">WB01_CNA04</strain>
    </source>
</reference>
<dbReference type="InterPro" id="IPR002606">
    <property type="entry name" value="Riboflavin_kinase_bac"/>
</dbReference>
<dbReference type="InterPro" id="IPR015864">
    <property type="entry name" value="FAD_synthase"/>
</dbReference>
<dbReference type="InterPro" id="IPR023465">
    <property type="entry name" value="Riboflavin_kinase_dom_sf"/>
</dbReference>
<dbReference type="RefSeq" id="WP_154540232.1">
    <property type="nucleotide sequence ID" value="NZ_VUND01000001.1"/>
</dbReference>
<gene>
    <name evidence="19" type="primary">ribF</name>
    <name evidence="19" type="ORF">FYJ69_04175</name>
</gene>
<dbReference type="UniPathway" id="UPA00276">
    <property type="reaction ID" value="UER00406"/>
</dbReference>
<keyword evidence="11" id="KW-0547">Nucleotide-binding</keyword>
<keyword evidence="9 19" id="KW-0808">Transferase</keyword>
<dbReference type="EC" id="2.7.7.2" evidence="5"/>
<dbReference type="NCBIfam" id="TIGR00083">
    <property type="entry name" value="ribF"/>
    <property type="match status" value="1"/>
</dbReference>
<name>A0A6N7XA08_9ACTN</name>
<evidence type="ECO:0000256" key="17">
    <source>
        <dbReference type="ARBA" id="ARBA00049494"/>
    </source>
</evidence>
<evidence type="ECO:0000256" key="7">
    <source>
        <dbReference type="ARBA" id="ARBA00022630"/>
    </source>
</evidence>
<comment type="catalytic activity">
    <reaction evidence="16">
        <text>riboflavin + ATP = FMN + ADP + H(+)</text>
        <dbReference type="Rhea" id="RHEA:14357"/>
        <dbReference type="ChEBI" id="CHEBI:15378"/>
        <dbReference type="ChEBI" id="CHEBI:30616"/>
        <dbReference type="ChEBI" id="CHEBI:57986"/>
        <dbReference type="ChEBI" id="CHEBI:58210"/>
        <dbReference type="ChEBI" id="CHEBI:456216"/>
        <dbReference type="EC" id="2.7.1.26"/>
    </reaction>
</comment>
<dbReference type="CDD" id="cd02064">
    <property type="entry name" value="FAD_synthetase_N"/>
    <property type="match status" value="1"/>
</dbReference>
<dbReference type="UniPathway" id="UPA00277">
    <property type="reaction ID" value="UER00407"/>
</dbReference>
<dbReference type="GO" id="GO:0008531">
    <property type="term" value="F:riboflavin kinase activity"/>
    <property type="evidence" value="ECO:0007669"/>
    <property type="project" value="UniProtKB-EC"/>
</dbReference>
<dbReference type="InterPro" id="IPR014729">
    <property type="entry name" value="Rossmann-like_a/b/a_fold"/>
</dbReference>
<evidence type="ECO:0000256" key="3">
    <source>
        <dbReference type="ARBA" id="ARBA00010214"/>
    </source>
</evidence>
<evidence type="ECO:0000313" key="19">
    <source>
        <dbReference type="EMBL" id="MST60109.1"/>
    </source>
</evidence>
<evidence type="ECO:0000256" key="4">
    <source>
        <dbReference type="ARBA" id="ARBA00012105"/>
    </source>
</evidence>
<dbReference type="Gene3D" id="3.40.50.620">
    <property type="entry name" value="HUPs"/>
    <property type="match status" value="1"/>
</dbReference>
<keyword evidence="10 19" id="KW-0548">Nucleotidyltransferase</keyword>
<keyword evidence="7" id="KW-0285">Flavoprotein</keyword>
<dbReference type="PANTHER" id="PTHR22749:SF6">
    <property type="entry name" value="RIBOFLAVIN KINASE"/>
    <property type="match status" value="1"/>
</dbReference>
<dbReference type="AlphaFoldDB" id="A0A6N7XA08"/>
<accession>A0A6N7XA08</accession>
<evidence type="ECO:0000256" key="5">
    <source>
        <dbReference type="ARBA" id="ARBA00012393"/>
    </source>
</evidence>
<dbReference type="GO" id="GO:0005524">
    <property type="term" value="F:ATP binding"/>
    <property type="evidence" value="ECO:0007669"/>
    <property type="project" value="UniProtKB-KW"/>
</dbReference>
<comment type="pathway">
    <text evidence="1">Cofactor biosynthesis; FAD biosynthesis; FAD from FMN: step 1/1.</text>
</comment>
<dbReference type="Pfam" id="PF06574">
    <property type="entry name" value="FAD_syn"/>
    <property type="match status" value="1"/>
</dbReference>
<keyword evidence="14" id="KW-0067">ATP-binding</keyword>
<dbReference type="PANTHER" id="PTHR22749">
    <property type="entry name" value="RIBOFLAVIN KINASE/FMN ADENYLYLTRANSFERASE"/>
    <property type="match status" value="1"/>
</dbReference>
<evidence type="ECO:0000256" key="2">
    <source>
        <dbReference type="ARBA" id="ARBA00005201"/>
    </source>
</evidence>
<dbReference type="GO" id="GO:0003919">
    <property type="term" value="F:FMN adenylyltransferase activity"/>
    <property type="evidence" value="ECO:0007669"/>
    <property type="project" value="UniProtKB-EC"/>
</dbReference>
<dbReference type="Gene3D" id="2.40.30.30">
    <property type="entry name" value="Riboflavin kinase-like"/>
    <property type="match status" value="1"/>
</dbReference>
<dbReference type="Proteomes" id="UP000434342">
    <property type="component" value="Unassembled WGS sequence"/>
</dbReference>
<evidence type="ECO:0000313" key="20">
    <source>
        <dbReference type="Proteomes" id="UP000434342"/>
    </source>
</evidence>
<evidence type="ECO:0000256" key="14">
    <source>
        <dbReference type="ARBA" id="ARBA00022840"/>
    </source>
</evidence>
<comment type="catalytic activity">
    <reaction evidence="17">
        <text>FMN + ATP + H(+) = FAD + diphosphate</text>
        <dbReference type="Rhea" id="RHEA:17237"/>
        <dbReference type="ChEBI" id="CHEBI:15378"/>
        <dbReference type="ChEBI" id="CHEBI:30616"/>
        <dbReference type="ChEBI" id="CHEBI:33019"/>
        <dbReference type="ChEBI" id="CHEBI:57692"/>
        <dbReference type="ChEBI" id="CHEBI:58210"/>
        <dbReference type="EC" id="2.7.7.2"/>
    </reaction>
</comment>
<dbReference type="SUPFAM" id="SSF82114">
    <property type="entry name" value="Riboflavin kinase-like"/>
    <property type="match status" value="1"/>
</dbReference>
<evidence type="ECO:0000256" key="6">
    <source>
        <dbReference type="ARBA" id="ARBA00018483"/>
    </source>
</evidence>
<comment type="pathway">
    <text evidence="2">Cofactor biosynthesis; FMN biosynthesis; FMN from riboflavin (ATP route): step 1/1.</text>
</comment>
<evidence type="ECO:0000256" key="10">
    <source>
        <dbReference type="ARBA" id="ARBA00022695"/>
    </source>
</evidence>
<proteinExistence type="inferred from homology"/>
<dbReference type="Pfam" id="PF01687">
    <property type="entry name" value="Flavokinase"/>
    <property type="match status" value="1"/>
</dbReference>
<evidence type="ECO:0000256" key="9">
    <source>
        <dbReference type="ARBA" id="ARBA00022679"/>
    </source>
</evidence>
<dbReference type="EMBL" id="VUND01000001">
    <property type="protein sequence ID" value="MST60109.1"/>
    <property type="molecule type" value="Genomic_DNA"/>
</dbReference>
<protein>
    <recommendedName>
        <fullName evidence="6">Bifunctional riboflavin kinase/FMN adenylyltransferase</fullName>
        <ecNumber evidence="4">2.7.1.26</ecNumber>
        <ecNumber evidence="5">2.7.7.2</ecNumber>
    </recommendedName>
</protein>
<feature type="domain" description="Riboflavin kinase" evidence="18">
    <location>
        <begin position="227"/>
        <end position="352"/>
    </location>
</feature>
<evidence type="ECO:0000256" key="16">
    <source>
        <dbReference type="ARBA" id="ARBA00047880"/>
    </source>
</evidence>
<evidence type="ECO:0000256" key="15">
    <source>
        <dbReference type="ARBA" id="ARBA00023268"/>
    </source>
</evidence>
<keyword evidence="15" id="KW-0511">Multifunctional enzyme</keyword>
<evidence type="ECO:0000256" key="1">
    <source>
        <dbReference type="ARBA" id="ARBA00004726"/>
    </source>
</evidence>
<comment type="similarity">
    <text evidence="3">Belongs to the RibF family.</text>
</comment>
<dbReference type="SMART" id="SM00904">
    <property type="entry name" value="Flavokinase"/>
    <property type="match status" value="1"/>
</dbReference>
<keyword evidence="13" id="KW-0274">FAD</keyword>
<comment type="caution">
    <text evidence="19">The sequence shown here is derived from an EMBL/GenBank/DDBJ whole genome shotgun (WGS) entry which is preliminary data.</text>
</comment>
<keyword evidence="12" id="KW-0418">Kinase</keyword>
<sequence>MSEGAVSEQVLGRPLPLNAAALAGLVRDGLFMRCGAYVRHDVRHGAAYVRQGSECPAGRDAVVSIGAFDGLHAGHRALIAAARHEADEKNLPCVVVTFDPDPDVLLAGEKPSSRLLATADRVRAIESLGADAVVVLRFDEGLAATSYQDFVTRVLGGLVRPVSIHVGTNFSVGAGGRGDVRALAAYCAGLGCDVHGHDLVTRGGSPVSSTRIRGLLHEGAVEDAAELLGRLHFVRGAVEHGRGEGTAFGFPTANVRTSRVDCMPKAGVYACVVCDGRRAWPAAVNVGKPPTFSAPEDNFLEANLVGFAGDLYGSEVSVLFARWLRASRPFDSTEELERVVLGNIDWVRTNLGSCGVGVDA</sequence>
<dbReference type="GO" id="GO:0006747">
    <property type="term" value="P:FAD biosynthetic process"/>
    <property type="evidence" value="ECO:0007669"/>
    <property type="project" value="UniProtKB-UniPathway"/>
</dbReference>
<dbReference type="InterPro" id="IPR015865">
    <property type="entry name" value="Riboflavin_kinase_bac/euk"/>
</dbReference>
<evidence type="ECO:0000256" key="12">
    <source>
        <dbReference type="ARBA" id="ARBA00022777"/>
    </source>
</evidence>
<evidence type="ECO:0000256" key="13">
    <source>
        <dbReference type="ARBA" id="ARBA00022827"/>
    </source>
</evidence>
<evidence type="ECO:0000259" key="18">
    <source>
        <dbReference type="SMART" id="SM00904"/>
    </source>
</evidence>
<organism evidence="19 20">
    <name type="scientific">Parafannyhessea umbonata</name>
    <dbReference type="NCBI Taxonomy" id="604330"/>
    <lineage>
        <taxon>Bacteria</taxon>
        <taxon>Bacillati</taxon>
        <taxon>Actinomycetota</taxon>
        <taxon>Coriobacteriia</taxon>
        <taxon>Coriobacteriales</taxon>
        <taxon>Atopobiaceae</taxon>
        <taxon>Parafannyhessea</taxon>
    </lineage>
</organism>